<comment type="caution">
    <text evidence="9">The sequence shown here is derived from an EMBL/GenBank/DDBJ whole genome shotgun (WGS) entry which is preliminary data.</text>
</comment>
<dbReference type="PANTHER" id="PTHR43065:SF42">
    <property type="entry name" value="TWO-COMPONENT SENSOR PPRA"/>
    <property type="match status" value="1"/>
</dbReference>
<protein>
    <recommendedName>
        <fullName evidence="2">histidine kinase</fullName>
        <ecNumber evidence="2">2.7.13.3</ecNumber>
    </recommendedName>
</protein>
<dbReference type="InterPro" id="IPR001789">
    <property type="entry name" value="Sig_transdc_resp-reg_receiver"/>
</dbReference>
<dbReference type="PRINTS" id="PR00344">
    <property type="entry name" value="BCTRLSENSOR"/>
</dbReference>
<dbReference type="InterPro" id="IPR011006">
    <property type="entry name" value="CheY-like_superfamily"/>
</dbReference>
<keyword evidence="5" id="KW-1133">Transmembrane helix</keyword>
<dbReference type="InterPro" id="IPR036097">
    <property type="entry name" value="HisK_dim/P_sf"/>
</dbReference>
<comment type="catalytic activity">
    <reaction evidence="1">
        <text>ATP + protein L-histidine = ADP + protein N-phospho-L-histidine.</text>
        <dbReference type="EC" id="2.7.13.3"/>
    </reaction>
</comment>
<reference evidence="9 10" key="1">
    <citation type="journal article" date="2018" name="Genome Announc.">
        <title>Genome Sequence of Geothermobacter sp. HR-1 Iron Reducer from the Loihi Seamount.</title>
        <authorList>
            <person name="Smith H."/>
            <person name="Abuyen K."/>
            <person name="Tremblay J."/>
            <person name="Savalia P."/>
            <person name="Perez-Rodriguez I."/>
            <person name="Emerson D."/>
            <person name="Tully B."/>
            <person name="Amend J."/>
        </authorList>
    </citation>
    <scope>NUCLEOTIDE SEQUENCE [LARGE SCALE GENOMIC DNA]</scope>
    <source>
        <strain evidence="9 10">HR-1</strain>
    </source>
</reference>
<dbReference type="SUPFAM" id="SSF55785">
    <property type="entry name" value="PYP-like sensor domain (PAS domain)"/>
    <property type="match status" value="1"/>
</dbReference>
<dbReference type="SMART" id="SM00091">
    <property type="entry name" value="PAS"/>
    <property type="match status" value="1"/>
</dbReference>
<dbReference type="GO" id="GO:0000155">
    <property type="term" value="F:phosphorelay sensor kinase activity"/>
    <property type="evidence" value="ECO:0007669"/>
    <property type="project" value="InterPro"/>
</dbReference>
<feature type="transmembrane region" description="Helical" evidence="5">
    <location>
        <begin position="354"/>
        <end position="377"/>
    </location>
</feature>
<dbReference type="NCBIfam" id="TIGR00229">
    <property type="entry name" value="sensory_box"/>
    <property type="match status" value="1"/>
</dbReference>
<dbReference type="InterPro" id="IPR005467">
    <property type="entry name" value="His_kinase_dom"/>
</dbReference>
<organism evidence="9 10">
    <name type="scientific">Geothermobacter hydrogeniphilus</name>
    <dbReference type="NCBI Taxonomy" id="1969733"/>
    <lineage>
        <taxon>Bacteria</taxon>
        <taxon>Pseudomonadati</taxon>
        <taxon>Thermodesulfobacteriota</taxon>
        <taxon>Desulfuromonadia</taxon>
        <taxon>Desulfuromonadales</taxon>
        <taxon>Geothermobacteraceae</taxon>
        <taxon>Geothermobacter</taxon>
    </lineage>
</organism>
<evidence type="ECO:0000256" key="2">
    <source>
        <dbReference type="ARBA" id="ARBA00012438"/>
    </source>
</evidence>
<dbReference type="Pfam" id="PF02518">
    <property type="entry name" value="HATPase_c"/>
    <property type="match status" value="1"/>
</dbReference>
<dbReference type="EC" id="2.7.13.3" evidence="2"/>
<evidence type="ECO:0000259" key="6">
    <source>
        <dbReference type="PROSITE" id="PS50109"/>
    </source>
</evidence>
<feature type="modified residue" description="4-aspartylphosphate" evidence="4">
    <location>
        <position position="836"/>
    </location>
</feature>
<evidence type="ECO:0000256" key="3">
    <source>
        <dbReference type="ARBA" id="ARBA00022553"/>
    </source>
</evidence>
<dbReference type="CDD" id="cd00156">
    <property type="entry name" value="REC"/>
    <property type="match status" value="1"/>
</dbReference>
<dbReference type="SUPFAM" id="SSF55874">
    <property type="entry name" value="ATPase domain of HSP90 chaperone/DNA topoisomerase II/histidine kinase"/>
    <property type="match status" value="1"/>
</dbReference>
<evidence type="ECO:0000259" key="8">
    <source>
        <dbReference type="PROSITE" id="PS50112"/>
    </source>
</evidence>
<dbReference type="PANTHER" id="PTHR43065">
    <property type="entry name" value="SENSOR HISTIDINE KINASE"/>
    <property type="match status" value="1"/>
</dbReference>
<dbReference type="InterPro" id="IPR004358">
    <property type="entry name" value="Sig_transdc_His_kin-like_C"/>
</dbReference>
<evidence type="ECO:0000259" key="7">
    <source>
        <dbReference type="PROSITE" id="PS50110"/>
    </source>
</evidence>
<keyword evidence="5" id="KW-0812">Transmembrane</keyword>
<keyword evidence="3 4" id="KW-0597">Phosphoprotein</keyword>
<dbReference type="InterPro" id="IPR003661">
    <property type="entry name" value="HisK_dim/P_dom"/>
</dbReference>
<feature type="domain" description="Response regulatory" evidence="7">
    <location>
        <begin position="785"/>
        <end position="901"/>
    </location>
</feature>
<evidence type="ECO:0000313" key="10">
    <source>
        <dbReference type="Proteomes" id="UP000236340"/>
    </source>
</evidence>
<dbReference type="Pfam" id="PF04392">
    <property type="entry name" value="ABC_sub_bind"/>
    <property type="match status" value="1"/>
</dbReference>
<dbReference type="InterPro" id="IPR007487">
    <property type="entry name" value="ABC_transpt-TYRBP-like"/>
</dbReference>
<dbReference type="SMART" id="SM00448">
    <property type="entry name" value="REC"/>
    <property type="match status" value="1"/>
</dbReference>
<proteinExistence type="predicted"/>
<evidence type="ECO:0000256" key="1">
    <source>
        <dbReference type="ARBA" id="ARBA00000085"/>
    </source>
</evidence>
<dbReference type="PROSITE" id="PS50112">
    <property type="entry name" value="PAS"/>
    <property type="match status" value="1"/>
</dbReference>
<dbReference type="CDD" id="cd00082">
    <property type="entry name" value="HisKA"/>
    <property type="match status" value="1"/>
</dbReference>
<gene>
    <name evidence="9" type="ORF">C2E25_05135</name>
</gene>
<dbReference type="Proteomes" id="UP000236340">
    <property type="component" value="Unassembled WGS sequence"/>
</dbReference>
<dbReference type="EMBL" id="PPFX01000008">
    <property type="protein sequence ID" value="PNU20776.1"/>
    <property type="molecule type" value="Genomic_DNA"/>
</dbReference>
<dbReference type="SUPFAM" id="SSF52172">
    <property type="entry name" value="CheY-like"/>
    <property type="match status" value="1"/>
</dbReference>
<evidence type="ECO:0000313" key="9">
    <source>
        <dbReference type="EMBL" id="PNU20776.1"/>
    </source>
</evidence>
<accession>A0A2K2HBU5</accession>
<dbReference type="Gene3D" id="3.30.565.10">
    <property type="entry name" value="Histidine kinase-like ATPase, C-terminal domain"/>
    <property type="match status" value="1"/>
</dbReference>
<dbReference type="Pfam" id="PF13188">
    <property type="entry name" value="PAS_8"/>
    <property type="match status" value="1"/>
</dbReference>
<dbReference type="InterPro" id="IPR036890">
    <property type="entry name" value="HATPase_C_sf"/>
</dbReference>
<dbReference type="AlphaFoldDB" id="A0A2K2HBU5"/>
<keyword evidence="5" id="KW-0472">Membrane</keyword>
<evidence type="ECO:0000256" key="5">
    <source>
        <dbReference type="SAM" id="Phobius"/>
    </source>
</evidence>
<dbReference type="SMART" id="SM00388">
    <property type="entry name" value="HisKA"/>
    <property type="match status" value="1"/>
</dbReference>
<dbReference type="CDD" id="cd00130">
    <property type="entry name" value="PAS"/>
    <property type="match status" value="1"/>
</dbReference>
<feature type="domain" description="Histidine kinase" evidence="6">
    <location>
        <begin position="536"/>
        <end position="761"/>
    </location>
</feature>
<dbReference type="SMART" id="SM00387">
    <property type="entry name" value="HATPase_c"/>
    <property type="match status" value="1"/>
</dbReference>
<dbReference type="Gene3D" id="1.10.287.130">
    <property type="match status" value="1"/>
</dbReference>
<dbReference type="InterPro" id="IPR035965">
    <property type="entry name" value="PAS-like_dom_sf"/>
</dbReference>
<dbReference type="InterPro" id="IPR003594">
    <property type="entry name" value="HATPase_dom"/>
</dbReference>
<name>A0A2K2HBU5_9BACT</name>
<dbReference type="Gene3D" id="3.40.50.2300">
    <property type="match status" value="3"/>
</dbReference>
<dbReference type="SUPFAM" id="SSF47384">
    <property type="entry name" value="Homodimeric domain of signal transducing histidine kinase"/>
    <property type="match status" value="1"/>
</dbReference>
<dbReference type="Gene3D" id="3.30.450.20">
    <property type="entry name" value="PAS domain"/>
    <property type="match status" value="1"/>
</dbReference>
<dbReference type="InterPro" id="IPR000014">
    <property type="entry name" value="PAS"/>
</dbReference>
<feature type="domain" description="PAS" evidence="8">
    <location>
        <begin position="389"/>
        <end position="445"/>
    </location>
</feature>
<evidence type="ECO:0000256" key="4">
    <source>
        <dbReference type="PROSITE-ProRule" id="PRU00169"/>
    </source>
</evidence>
<dbReference type="PROSITE" id="PS50110">
    <property type="entry name" value="RESPONSE_REGULATORY"/>
    <property type="match status" value="1"/>
</dbReference>
<sequence>MIFFRSQEQHMSLRTILSLLLFFAVFPFHLATAQAVPPPPRVMILHSYHPGFPWTDSIDRGIRTTLNSDREQLQLFTEYLDSKRSPPKKQFPRFARYLAEKYHGQRFSVIITSDDNALSFALRYREQLFPDAPIVFCGVNNLGSRHLEKESAITGVAEEVDILGTLRLALKLFPDTETIALVSDSTPTGRIMLRRALKIRDKLPDSIRFHMLSELTAEELQEGLRNLPRQSIVLNLSFWRDRHQRTFNREQSLRFLNENYRGPIFAIWDFTVGYGTLGGLVVDGYRQGQHAARLALQILAGAAPETLAIERESPNTPLFDDRALRRFGIDPDRLPRDAIIRNRPQSFYQRHKTAIWAGAGTVLLQSLVLLLLIANILRRRLAEKKLATSEANFRQLIEDSPNPIRVTRLGGNIDFVNRRFTEVFGYTRDDLPNMDAWFDKAYPDDDDRKRVRHFWNSQIEQSSSFGNPVEMQEWKVRCKNGDIRDIEFNHSQLGELGVSIMFDVTRRNRAEQERRALEQKILQAQKLESLGILAGGIAHDFNNLLMGILGCADLTLGKLPPESPVRDMVKMIVKSAERAADLTSQMLAYSGKGRFVVETINLNELVEEMAHLLQTVISKTALLRLNLAQVPVLTEADPTQLRQVIMNLITNASDAIGKRSGVISITTGVMDADAEYLAGSYLDDNLQPGPFTFVEVSDSGAGMGEETRRRIFDPFFTTKFAGRGLGLAAVLGIVRSHHGAIRIYSEPGKGTSFKILLPCCTSAVRHPETSRAATLPTDLAERCGAILIVDDDETVRSVGRMMLEEYGFKVHLAEDGREGVDLLRRNPDRIGLVLLDLTMPHIDGEEAFRQMRTIKPDIRVILSSGYNEQDATDLMAGKGLAGFLHKPYRSEDLLTKVIETLQI</sequence>
<dbReference type="PROSITE" id="PS50109">
    <property type="entry name" value="HIS_KIN"/>
    <property type="match status" value="1"/>
</dbReference>
<dbReference type="Pfam" id="PF00072">
    <property type="entry name" value="Response_reg"/>
    <property type="match status" value="1"/>
</dbReference>